<dbReference type="EMBL" id="CVRI01000043">
    <property type="protein sequence ID" value="CRK96347.1"/>
    <property type="molecule type" value="Genomic_DNA"/>
</dbReference>
<feature type="signal peptide" evidence="13">
    <location>
        <begin position="1"/>
        <end position="31"/>
    </location>
</feature>
<keyword evidence="4" id="KW-0433">Leucine-rich repeat</keyword>
<proteinExistence type="predicted"/>
<keyword evidence="6 13" id="KW-0732">Signal</keyword>
<evidence type="ECO:0000313" key="15">
    <source>
        <dbReference type="Proteomes" id="UP000183832"/>
    </source>
</evidence>
<reference evidence="14 15" key="1">
    <citation type="submission" date="2015-04" db="EMBL/GenBank/DDBJ databases">
        <authorList>
            <person name="Syromyatnikov M.Y."/>
            <person name="Popov V.N."/>
        </authorList>
    </citation>
    <scope>NUCLEOTIDE SEQUENCE [LARGE SCALE GENOMIC DNA]</scope>
</reference>
<gene>
    <name evidence="14" type="ORF">CLUMA_CG009765</name>
</gene>
<dbReference type="Gene3D" id="3.80.10.10">
    <property type="entry name" value="Ribonuclease Inhibitor"/>
    <property type="match status" value="1"/>
</dbReference>
<feature type="chain" id="PRO_5012407696" evidence="13">
    <location>
        <begin position="32"/>
        <end position="284"/>
    </location>
</feature>
<dbReference type="GO" id="GO:0034220">
    <property type="term" value="P:monoatomic ion transmembrane transport"/>
    <property type="evidence" value="ECO:0007669"/>
    <property type="project" value="UniProtKB-KW"/>
</dbReference>
<dbReference type="InterPro" id="IPR003591">
    <property type="entry name" value="Leu-rich_rpt_typical-subtyp"/>
</dbReference>
<dbReference type="GO" id="GO:0005886">
    <property type="term" value="C:plasma membrane"/>
    <property type="evidence" value="ECO:0007669"/>
    <property type="project" value="UniProtKB-SubCell"/>
</dbReference>
<dbReference type="InterPro" id="IPR032675">
    <property type="entry name" value="LRR_dom_sf"/>
</dbReference>
<dbReference type="PANTHER" id="PTHR46473:SF10">
    <property type="entry name" value="LD45603P-RELATED"/>
    <property type="match status" value="1"/>
</dbReference>
<keyword evidence="15" id="KW-1185">Reference proteome</keyword>
<evidence type="ECO:0000256" key="5">
    <source>
        <dbReference type="ARBA" id="ARBA00022692"/>
    </source>
</evidence>
<evidence type="ECO:0000256" key="6">
    <source>
        <dbReference type="ARBA" id="ARBA00022729"/>
    </source>
</evidence>
<dbReference type="InterPro" id="IPR051432">
    <property type="entry name" value="KCNMA1_auxiliary"/>
</dbReference>
<keyword evidence="10" id="KW-0472">Membrane</keyword>
<dbReference type="OrthoDB" id="676979at2759"/>
<evidence type="ECO:0000256" key="3">
    <source>
        <dbReference type="ARBA" id="ARBA00022475"/>
    </source>
</evidence>
<sequence length="284" mass="32431">MSTPGSGGDMTNLFSLITPWLSCISLLGISSECSENVCSEKFISALAWISSLYTCEGEIFLSSHSEDLAPYFVKEVSHNHIENKRNKDVKALLIENSEFFSMLENIPHFFPDLQSLSAINCGIKELKSEDFEDLPNLLQIDFRSNKIQQLPMNVFEEVPNLQVIGLSLNPIKYIAHQVFDHLTDLETLDMFGTNRCYNKKLEHNKTAIASELYDIYRQCPPTFEMLKMQLGWHVIVQKLEKCETKLDEAFSNLMYCETVDKHHQPANDKPECFASLLANLAFYP</sequence>
<evidence type="ECO:0000256" key="12">
    <source>
        <dbReference type="ARBA" id="ARBA00023303"/>
    </source>
</evidence>
<evidence type="ECO:0000256" key="11">
    <source>
        <dbReference type="ARBA" id="ARBA00023157"/>
    </source>
</evidence>
<dbReference type="InterPro" id="IPR001611">
    <property type="entry name" value="Leu-rich_rpt"/>
</dbReference>
<evidence type="ECO:0000256" key="8">
    <source>
        <dbReference type="ARBA" id="ARBA00022989"/>
    </source>
</evidence>
<dbReference type="Pfam" id="PF13855">
    <property type="entry name" value="LRR_8"/>
    <property type="match status" value="1"/>
</dbReference>
<dbReference type="PANTHER" id="PTHR46473">
    <property type="entry name" value="GH08155P"/>
    <property type="match status" value="1"/>
</dbReference>
<evidence type="ECO:0000256" key="13">
    <source>
        <dbReference type="SAM" id="SignalP"/>
    </source>
</evidence>
<keyword evidence="11" id="KW-1015">Disulfide bond</keyword>
<dbReference type="AlphaFoldDB" id="A0A1J1I826"/>
<dbReference type="Proteomes" id="UP000183832">
    <property type="component" value="Unassembled WGS sequence"/>
</dbReference>
<keyword evidence="3" id="KW-1003">Cell membrane</keyword>
<protein>
    <submittedName>
        <fullName evidence="14">CLUMA_CG009765, isoform A</fullName>
    </submittedName>
</protein>
<evidence type="ECO:0000256" key="9">
    <source>
        <dbReference type="ARBA" id="ARBA00023065"/>
    </source>
</evidence>
<organism evidence="14 15">
    <name type="scientific">Clunio marinus</name>
    <dbReference type="NCBI Taxonomy" id="568069"/>
    <lineage>
        <taxon>Eukaryota</taxon>
        <taxon>Metazoa</taxon>
        <taxon>Ecdysozoa</taxon>
        <taxon>Arthropoda</taxon>
        <taxon>Hexapoda</taxon>
        <taxon>Insecta</taxon>
        <taxon>Pterygota</taxon>
        <taxon>Neoptera</taxon>
        <taxon>Endopterygota</taxon>
        <taxon>Diptera</taxon>
        <taxon>Nematocera</taxon>
        <taxon>Chironomoidea</taxon>
        <taxon>Chironomidae</taxon>
        <taxon>Clunio</taxon>
    </lineage>
</organism>
<keyword evidence="5" id="KW-0812">Transmembrane</keyword>
<dbReference type="SMART" id="SM00369">
    <property type="entry name" value="LRR_TYP"/>
    <property type="match status" value="2"/>
</dbReference>
<comment type="subcellular location">
    <subcellularLocation>
        <location evidence="1">Cell membrane</location>
        <topology evidence="1">Single-pass membrane protein</topology>
    </subcellularLocation>
</comment>
<evidence type="ECO:0000256" key="2">
    <source>
        <dbReference type="ARBA" id="ARBA00022448"/>
    </source>
</evidence>
<evidence type="ECO:0000256" key="4">
    <source>
        <dbReference type="ARBA" id="ARBA00022614"/>
    </source>
</evidence>
<keyword evidence="9" id="KW-0406">Ion transport</keyword>
<keyword evidence="2" id="KW-0813">Transport</keyword>
<accession>A0A1J1I826</accession>
<evidence type="ECO:0000313" key="14">
    <source>
        <dbReference type="EMBL" id="CRK96347.1"/>
    </source>
</evidence>
<evidence type="ECO:0000256" key="10">
    <source>
        <dbReference type="ARBA" id="ARBA00023136"/>
    </source>
</evidence>
<dbReference type="SUPFAM" id="SSF52058">
    <property type="entry name" value="L domain-like"/>
    <property type="match status" value="1"/>
</dbReference>
<evidence type="ECO:0000256" key="1">
    <source>
        <dbReference type="ARBA" id="ARBA00004162"/>
    </source>
</evidence>
<evidence type="ECO:0000256" key="7">
    <source>
        <dbReference type="ARBA" id="ARBA00022737"/>
    </source>
</evidence>
<keyword evidence="12" id="KW-0407">Ion channel</keyword>
<keyword evidence="7" id="KW-0677">Repeat</keyword>
<keyword evidence="8" id="KW-1133">Transmembrane helix</keyword>
<name>A0A1J1I826_9DIPT</name>